<dbReference type="PRINTS" id="PR00869">
    <property type="entry name" value="DNAPOLX"/>
</dbReference>
<dbReference type="SUPFAM" id="SSF47802">
    <property type="entry name" value="DNA polymerase beta, N-terminal domain-like"/>
    <property type="match status" value="1"/>
</dbReference>
<dbReference type="HOGENOM" id="CLU_043700_0_0_1"/>
<dbReference type="GO" id="GO:0006303">
    <property type="term" value="P:double-strand break repair via nonhomologous end joining"/>
    <property type="evidence" value="ECO:0007669"/>
    <property type="project" value="TreeGrafter"/>
</dbReference>
<dbReference type="PANTHER" id="PTHR11276:SF28">
    <property type="entry name" value="DNA POLYMERASE LAMBDA"/>
    <property type="match status" value="1"/>
</dbReference>
<dbReference type="Pfam" id="PF02178">
    <property type="entry name" value="AT_hook"/>
    <property type="match status" value="2"/>
</dbReference>
<evidence type="ECO:0000313" key="5">
    <source>
        <dbReference type="EMBL" id="KIO05415.1"/>
    </source>
</evidence>
<dbReference type="Gene3D" id="1.10.150.110">
    <property type="entry name" value="DNA polymerase beta, N-terminal domain-like"/>
    <property type="match status" value="1"/>
</dbReference>
<sequence length="486" mass="54290">MLSVVLRQTWACSITRTPPHVRLRLGPRHSSTSTSGPNYDLIQLLTRYKAEAEASDARNPYKVRAYERAIKVVAGMDEPVRSGGQVKRLGGVGDRIAKRIDAFIANVSYVPTNTTQKTQRSHTSAVADNGSDDGKDEHKDKGACSQYVIHALQLVPGIGRTRAETLYHAGCTSLSDLIKPEFFDLLTPAQQICARFAGCMNSTVTLEEAESVHVALAFLSSHATRPDTSRRNQPSSNDVTLLIVHPFEPALKPPKDSYDSAQKPPKPRPTQFYAVGDTFVHFSQNVHNTALFLDVVSPLESRGLIVANISGGPQRWRGIVRIPECVEGGEWEGRAERLSQIRDQRGDYRRLGIFFVPKQCQGAARIVLTGDIEFLRDVNSRAHRLGLRFDEYGLWKWIEGEGKWEFLYGESEEVIFGELGMDYVHPARRNFTFLSGERPRGRPKKNSVDDQSTDSACNRRSGVDLVETAQPGRRKRGRPRKVPLQE</sequence>
<dbReference type="InterPro" id="IPR002054">
    <property type="entry name" value="DNA-dir_DNA_pol_X"/>
</dbReference>
<dbReference type="SUPFAM" id="SSF81585">
    <property type="entry name" value="PsbU/PolX domain-like"/>
    <property type="match status" value="1"/>
</dbReference>
<dbReference type="GO" id="GO:0003887">
    <property type="term" value="F:DNA-directed DNA polymerase activity"/>
    <property type="evidence" value="ECO:0007669"/>
    <property type="project" value="InterPro"/>
</dbReference>
<keyword evidence="6" id="KW-1185">Reference proteome</keyword>
<dbReference type="OrthoDB" id="205514at2759"/>
<dbReference type="PRINTS" id="PR00929">
    <property type="entry name" value="ATHOOK"/>
</dbReference>
<dbReference type="Proteomes" id="UP000054217">
    <property type="component" value="Unassembled WGS sequence"/>
</dbReference>
<dbReference type="Pfam" id="PF14716">
    <property type="entry name" value="HHH_8"/>
    <property type="match status" value="1"/>
</dbReference>
<dbReference type="EMBL" id="KN831967">
    <property type="protein sequence ID" value="KIO05415.1"/>
    <property type="molecule type" value="Genomic_DNA"/>
</dbReference>
<dbReference type="InterPro" id="IPR017956">
    <property type="entry name" value="AT_hook_DNA-bd_motif"/>
</dbReference>
<dbReference type="InterPro" id="IPR029398">
    <property type="entry name" value="PolB_thumb"/>
</dbReference>
<feature type="domain" description="DNA-directed DNA polymerase X" evidence="4">
    <location>
        <begin position="36"/>
        <end position="430"/>
    </location>
</feature>
<evidence type="ECO:0000259" key="4">
    <source>
        <dbReference type="SMART" id="SM00483"/>
    </source>
</evidence>
<gene>
    <name evidence="5" type="ORF">M404DRAFT_9087</name>
</gene>
<dbReference type="Pfam" id="PF10391">
    <property type="entry name" value="DNA_pol_lambd_f"/>
    <property type="match status" value="1"/>
</dbReference>
<name>A0A0C3NX20_PISTI</name>
<dbReference type="InterPro" id="IPR037160">
    <property type="entry name" value="DNA_Pol_thumb_sf"/>
</dbReference>
<feature type="region of interest" description="Disordered" evidence="3">
    <location>
        <begin position="434"/>
        <end position="486"/>
    </location>
</feature>
<evidence type="ECO:0000256" key="2">
    <source>
        <dbReference type="ARBA" id="ARBA00022695"/>
    </source>
</evidence>
<dbReference type="GO" id="GO:0005634">
    <property type="term" value="C:nucleus"/>
    <property type="evidence" value="ECO:0007669"/>
    <property type="project" value="TreeGrafter"/>
</dbReference>
<dbReference type="Gene3D" id="1.10.150.20">
    <property type="entry name" value="5' to 3' exonuclease, C-terminal subdomain"/>
    <property type="match status" value="1"/>
</dbReference>
<organism evidence="5 6">
    <name type="scientific">Pisolithus tinctorius Marx 270</name>
    <dbReference type="NCBI Taxonomy" id="870435"/>
    <lineage>
        <taxon>Eukaryota</taxon>
        <taxon>Fungi</taxon>
        <taxon>Dikarya</taxon>
        <taxon>Basidiomycota</taxon>
        <taxon>Agaricomycotina</taxon>
        <taxon>Agaricomycetes</taxon>
        <taxon>Agaricomycetidae</taxon>
        <taxon>Boletales</taxon>
        <taxon>Sclerodermatineae</taxon>
        <taxon>Pisolithaceae</taxon>
        <taxon>Pisolithus</taxon>
    </lineage>
</organism>
<dbReference type="SUPFAM" id="SSF81301">
    <property type="entry name" value="Nucleotidyltransferase"/>
    <property type="match status" value="1"/>
</dbReference>
<proteinExistence type="predicted"/>
<dbReference type="InterPro" id="IPR027421">
    <property type="entry name" value="DNA_pol_lamdba_lyase_dom_sf"/>
</dbReference>
<reference evidence="6" key="2">
    <citation type="submission" date="2015-01" db="EMBL/GenBank/DDBJ databases">
        <title>Evolutionary Origins and Diversification of the Mycorrhizal Mutualists.</title>
        <authorList>
            <consortium name="DOE Joint Genome Institute"/>
            <consortium name="Mycorrhizal Genomics Consortium"/>
            <person name="Kohler A."/>
            <person name="Kuo A."/>
            <person name="Nagy L.G."/>
            <person name="Floudas D."/>
            <person name="Copeland A."/>
            <person name="Barry K.W."/>
            <person name="Cichocki N."/>
            <person name="Veneault-Fourrey C."/>
            <person name="LaButti K."/>
            <person name="Lindquist E.A."/>
            <person name="Lipzen A."/>
            <person name="Lundell T."/>
            <person name="Morin E."/>
            <person name="Murat C."/>
            <person name="Riley R."/>
            <person name="Ohm R."/>
            <person name="Sun H."/>
            <person name="Tunlid A."/>
            <person name="Henrissat B."/>
            <person name="Grigoriev I.V."/>
            <person name="Hibbett D.S."/>
            <person name="Martin F."/>
        </authorList>
    </citation>
    <scope>NUCLEOTIDE SEQUENCE [LARGE SCALE GENOMIC DNA]</scope>
    <source>
        <strain evidence="6">Marx 270</strain>
    </source>
</reference>
<evidence type="ECO:0000313" key="6">
    <source>
        <dbReference type="Proteomes" id="UP000054217"/>
    </source>
</evidence>
<feature type="compositionally biased region" description="Polar residues" evidence="3">
    <location>
        <begin position="114"/>
        <end position="126"/>
    </location>
</feature>
<dbReference type="InterPro" id="IPR010996">
    <property type="entry name" value="HHH_MUS81"/>
</dbReference>
<keyword evidence="1" id="KW-0808">Transferase</keyword>
<dbReference type="Gene3D" id="3.30.210.10">
    <property type="entry name" value="DNA polymerase, thumb domain"/>
    <property type="match status" value="1"/>
</dbReference>
<evidence type="ECO:0000256" key="1">
    <source>
        <dbReference type="ARBA" id="ARBA00022679"/>
    </source>
</evidence>
<accession>A0A0C3NX20</accession>
<dbReference type="Pfam" id="PF14791">
    <property type="entry name" value="DNA_pol_B_thumb"/>
    <property type="match status" value="1"/>
</dbReference>
<dbReference type="InterPro" id="IPR043519">
    <property type="entry name" value="NT_sf"/>
</dbReference>
<protein>
    <recommendedName>
        <fullName evidence="4">DNA-directed DNA polymerase X domain-containing protein</fullName>
    </recommendedName>
</protein>
<dbReference type="Gene3D" id="3.30.460.10">
    <property type="entry name" value="Beta Polymerase, domain 2"/>
    <property type="match status" value="1"/>
</dbReference>
<dbReference type="AlphaFoldDB" id="A0A0C3NX20"/>
<dbReference type="GO" id="GO:0003677">
    <property type="term" value="F:DNA binding"/>
    <property type="evidence" value="ECO:0007669"/>
    <property type="project" value="InterPro"/>
</dbReference>
<dbReference type="InterPro" id="IPR018944">
    <property type="entry name" value="DNA_pol_lambd_fingers_domain"/>
</dbReference>
<dbReference type="SMART" id="SM00483">
    <property type="entry name" value="POLXc"/>
    <property type="match status" value="1"/>
</dbReference>
<keyword evidence="2" id="KW-0548">Nucleotidyltransferase</keyword>
<dbReference type="InterPro" id="IPR022312">
    <property type="entry name" value="DNA_pol_X"/>
</dbReference>
<dbReference type="InParanoid" id="A0A0C3NX20"/>
<evidence type="ECO:0000256" key="3">
    <source>
        <dbReference type="SAM" id="MobiDB-lite"/>
    </source>
</evidence>
<dbReference type="SMART" id="SM00384">
    <property type="entry name" value="AT_hook"/>
    <property type="match status" value="2"/>
</dbReference>
<feature type="compositionally biased region" description="Polar residues" evidence="3">
    <location>
        <begin position="449"/>
        <end position="458"/>
    </location>
</feature>
<dbReference type="STRING" id="870435.A0A0C3NX20"/>
<dbReference type="PANTHER" id="PTHR11276">
    <property type="entry name" value="DNA POLYMERASE TYPE-X FAMILY MEMBER"/>
    <property type="match status" value="1"/>
</dbReference>
<feature type="compositionally biased region" description="Basic residues" evidence="3">
    <location>
        <begin position="472"/>
        <end position="486"/>
    </location>
</feature>
<feature type="region of interest" description="Disordered" evidence="3">
    <location>
        <begin position="114"/>
        <end position="140"/>
    </location>
</feature>
<reference evidence="5 6" key="1">
    <citation type="submission" date="2014-04" db="EMBL/GenBank/DDBJ databases">
        <authorList>
            <consortium name="DOE Joint Genome Institute"/>
            <person name="Kuo A."/>
            <person name="Kohler A."/>
            <person name="Costa M.D."/>
            <person name="Nagy L.G."/>
            <person name="Floudas D."/>
            <person name="Copeland A."/>
            <person name="Barry K.W."/>
            <person name="Cichocki N."/>
            <person name="Veneault-Fourrey C."/>
            <person name="LaButti K."/>
            <person name="Lindquist E.A."/>
            <person name="Lipzen A."/>
            <person name="Lundell T."/>
            <person name="Morin E."/>
            <person name="Murat C."/>
            <person name="Sun H."/>
            <person name="Tunlid A."/>
            <person name="Henrissat B."/>
            <person name="Grigoriev I.V."/>
            <person name="Hibbett D.S."/>
            <person name="Martin F."/>
            <person name="Nordberg H.P."/>
            <person name="Cantor M.N."/>
            <person name="Hua S.X."/>
        </authorList>
    </citation>
    <scope>NUCLEOTIDE SEQUENCE [LARGE SCALE GENOMIC DNA]</scope>
    <source>
        <strain evidence="5 6">Marx 270</strain>
    </source>
</reference>